<evidence type="ECO:0000313" key="9">
    <source>
        <dbReference type="Proteomes" id="UP000824190"/>
    </source>
</evidence>
<evidence type="ECO:0000256" key="3">
    <source>
        <dbReference type="ARBA" id="ARBA00023004"/>
    </source>
</evidence>
<evidence type="ECO:0000256" key="6">
    <source>
        <dbReference type="ARBA" id="ARBA00038001"/>
    </source>
</evidence>
<reference evidence="8" key="2">
    <citation type="submission" date="2021-04" db="EMBL/GenBank/DDBJ databases">
        <authorList>
            <person name="Gilroy R."/>
        </authorList>
    </citation>
    <scope>NUCLEOTIDE SEQUENCE</scope>
    <source>
        <strain evidence="8">CHK32-1732</strain>
    </source>
</reference>
<evidence type="ECO:0000313" key="8">
    <source>
        <dbReference type="EMBL" id="HIW91514.1"/>
    </source>
</evidence>
<evidence type="ECO:0000256" key="1">
    <source>
        <dbReference type="ARBA" id="ARBA00022714"/>
    </source>
</evidence>
<evidence type="ECO:0000256" key="5">
    <source>
        <dbReference type="ARBA" id="ARBA00034078"/>
    </source>
</evidence>
<name>A0A9D1UKR2_9CORY</name>
<dbReference type="PANTHER" id="PTHR21496:SF0">
    <property type="entry name" value="RIESKE DOMAIN-CONTAINING PROTEIN"/>
    <property type="match status" value="1"/>
</dbReference>
<comment type="similarity">
    <text evidence="6">Belongs to the bacterial ring-hydroxylating dioxygenase ferredoxin component family.</text>
</comment>
<dbReference type="CDD" id="cd03528">
    <property type="entry name" value="Rieske_RO_ferredoxin"/>
    <property type="match status" value="1"/>
</dbReference>
<sequence length="114" mass="12099">MTGEAIVVAQVGDVDEDEGIVIDASVTGTVGDIALFFDGEDYYALDDTCTHETASLADGWVEDGCVECPLHAAKFCLTDGTVQSMPATEDVYAHAVEVDGDDIKVFPNPERLAK</sequence>
<dbReference type="GO" id="GO:0016705">
    <property type="term" value="F:oxidoreductase activity, acting on paired donors, with incorporation or reduction of molecular oxygen"/>
    <property type="evidence" value="ECO:0007669"/>
    <property type="project" value="UniProtKB-ARBA"/>
</dbReference>
<reference evidence="8" key="1">
    <citation type="journal article" date="2021" name="PeerJ">
        <title>Extensive microbial diversity within the chicken gut microbiome revealed by metagenomics and culture.</title>
        <authorList>
            <person name="Gilroy R."/>
            <person name="Ravi A."/>
            <person name="Getino M."/>
            <person name="Pursley I."/>
            <person name="Horton D.L."/>
            <person name="Alikhan N.F."/>
            <person name="Baker D."/>
            <person name="Gharbi K."/>
            <person name="Hall N."/>
            <person name="Watson M."/>
            <person name="Adriaenssens E.M."/>
            <person name="Foster-Nyarko E."/>
            <person name="Jarju S."/>
            <person name="Secka A."/>
            <person name="Antonio M."/>
            <person name="Oren A."/>
            <person name="Chaudhuri R.R."/>
            <person name="La Ragione R."/>
            <person name="Hildebrand F."/>
            <person name="Pallen M.J."/>
        </authorList>
    </citation>
    <scope>NUCLEOTIDE SEQUENCE</scope>
    <source>
        <strain evidence="8">CHK32-1732</strain>
    </source>
</reference>
<evidence type="ECO:0000256" key="2">
    <source>
        <dbReference type="ARBA" id="ARBA00022723"/>
    </source>
</evidence>
<dbReference type="GO" id="GO:0051537">
    <property type="term" value="F:2 iron, 2 sulfur cluster binding"/>
    <property type="evidence" value="ECO:0007669"/>
    <property type="project" value="UniProtKB-KW"/>
</dbReference>
<dbReference type="SUPFAM" id="SSF50022">
    <property type="entry name" value="ISP domain"/>
    <property type="match status" value="1"/>
</dbReference>
<comment type="caution">
    <text evidence="8">The sequence shown here is derived from an EMBL/GenBank/DDBJ whole genome shotgun (WGS) entry which is preliminary data.</text>
</comment>
<dbReference type="Pfam" id="PF00355">
    <property type="entry name" value="Rieske"/>
    <property type="match status" value="1"/>
</dbReference>
<gene>
    <name evidence="8" type="ORF">H9870_07635</name>
</gene>
<comment type="cofactor">
    <cofactor evidence="5">
        <name>[2Fe-2S] cluster</name>
        <dbReference type="ChEBI" id="CHEBI:190135"/>
    </cofactor>
</comment>
<keyword evidence="3" id="KW-0408">Iron</keyword>
<keyword evidence="4" id="KW-0411">Iron-sulfur</keyword>
<dbReference type="InterPro" id="IPR017941">
    <property type="entry name" value="Rieske_2Fe-2S"/>
</dbReference>
<dbReference type="Gene3D" id="2.102.10.10">
    <property type="entry name" value="Rieske [2Fe-2S] iron-sulphur domain"/>
    <property type="match status" value="1"/>
</dbReference>
<dbReference type="Proteomes" id="UP000824190">
    <property type="component" value="Unassembled WGS sequence"/>
</dbReference>
<dbReference type="GO" id="GO:0046872">
    <property type="term" value="F:metal ion binding"/>
    <property type="evidence" value="ECO:0007669"/>
    <property type="project" value="UniProtKB-KW"/>
</dbReference>
<proteinExistence type="inferred from homology"/>
<organism evidence="8 9">
    <name type="scientific">Candidatus Corynebacterium avicola</name>
    <dbReference type="NCBI Taxonomy" id="2838527"/>
    <lineage>
        <taxon>Bacteria</taxon>
        <taxon>Bacillati</taxon>
        <taxon>Actinomycetota</taxon>
        <taxon>Actinomycetes</taxon>
        <taxon>Mycobacteriales</taxon>
        <taxon>Corynebacteriaceae</taxon>
        <taxon>Corynebacterium</taxon>
    </lineage>
</organism>
<dbReference type="GO" id="GO:0004497">
    <property type="term" value="F:monooxygenase activity"/>
    <property type="evidence" value="ECO:0007669"/>
    <property type="project" value="UniProtKB-ARBA"/>
</dbReference>
<keyword evidence="1" id="KW-0001">2Fe-2S</keyword>
<feature type="domain" description="Rieske" evidence="7">
    <location>
        <begin position="8"/>
        <end position="105"/>
    </location>
</feature>
<dbReference type="PROSITE" id="PS51296">
    <property type="entry name" value="RIESKE"/>
    <property type="match status" value="1"/>
</dbReference>
<protein>
    <submittedName>
        <fullName evidence="8">Non-heme iron oxygenase ferredoxin subunit</fullName>
    </submittedName>
</protein>
<dbReference type="EMBL" id="DXGC01000070">
    <property type="protein sequence ID" value="HIW91514.1"/>
    <property type="molecule type" value="Genomic_DNA"/>
</dbReference>
<dbReference type="PANTHER" id="PTHR21496">
    <property type="entry name" value="FERREDOXIN-RELATED"/>
    <property type="match status" value="1"/>
</dbReference>
<evidence type="ECO:0000256" key="4">
    <source>
        <dbReference type="ARBA" id="ARBA00023014"/>
    </source>
</evidence>
<dbReference type="AlphaFoldDB" id="A0A9D1UKR2"/>
<evidence type="ECO:0000259" key="7">
    <source>
        <dbReference type="PROSITE" id="PS51296"/>
    </source>
</evidence>
<accession>A0A9D1UKR2</accession>
<keyword evidence="2" id="KW-0479">Metal-binding</keyword>
<dbReference type="InterPro" id="IPR036922">
    <property type="entry name" value="Rieske_2Fe-2S_sf"/>
</dbReference>